<dbReference type="Gene3D" id="2.30.30.140">
    <property type="match status" value="1"/>
</dbReference>
<dbReference type="SUPFAM" id="SSF63748">
    <property type="entry name" value="Tudor/PWWP/MBT"/>
    <property type="match status" value="1"/>
</dbReference>
<dbReference type="CTD" id="9818293"/>
<dbReference type="AlphaFoldDB" id="A0A6A5H1L7"/>
<accession>A0A6A5H1L7</accession>
<comment type="caution">
    <text evidence="2">The sequence shown here is derived from an EMBL/GenBank/DDBJ whole genome shotgun (WGS) entry which is preliminary data.</text>
</comment>
<dbReference type="RefSeq" id="XP_053586818.1">
    <property type="nucleotide sequence ID" value="XM_053727241.1"/>
</dbReference>
<evidence type="ECO:0000313" key="3">
    <source>
        <dbReference type="Proteomes" id="UP000483820"/>
    </source>
</evidence>
<sequence length="251" mass="28252">MDVSEEMEEIREVLYEMIKKNFPMGVAATHLAEKYHEEFVSKGLGRELPDDWIQQVTAAEEFEAQTRGPITILFVRLSNTSSFKRPPINSVNVRVINTDREPTADELKKIKQRKENEPPEHAKTLSRQSSALKEGSTVSIVYADSPRRFFIRALSDDDQYEKIGTTLAEIYAQESPPSPLDSRVAIYEIVAEGAYALQDSNGTWFRVIAKQPPQSGQVLCHFVDVGVCEKFPVAAIRLLPPAVHPVMSSEF</sequence>
<evidence type="ECO:0000259" key="1">
    <source>
        <dbReference type="SMART" id="SM00333"/>
    </source>
</evidence>
<evidence type="ECO:0000313" key="2">
    <source>
        <dbReference type="EMBL" id="KAF1760909.1"/>
    </source>
</evidence>
<organism evidence="2 3">
    <name type="scientific">Caenorhabditis remanei</name>
    <name type="common">Caenorhabditis vulgaris</name>
    <dbReference type="NCBI Taxonomy" id="31234"/>
    <lineage>
        <taxon>Eukaryota</taxon>
        <taxon>Metazoa</taxon>
        <taxon>Ecdysozoa</taxon>
        <taxon>Nematoda</taxon>
        <taxon>Chromadorea</taxon>
        <taxon>Rhabditida</taxon>
        <taxon>Rhabditina</taxon>
        <taxon>Rhabditomorpha</taxon>
        <taxon>Rhabditoidea</taxon>
        <taxon>Rhabditidae</taxon>
        <taxon>Peloderinae</taxon>
        <taxon>Caenorhabditis</taxon>
    </lineage>
</organism>
<dbReference type="EMBL" id="WUAV01000003">
    <property type="protein sequence ID" value="KAF1760909.1"/>
    <property type="molecule type" value="Genomic_DNA"/>
</dbReference>
<protein>
    <recommendedName>
        <fullName evidence="1">Tudor domain-containing protein</fullName>
    </recommendedName>
</protein>
<feature type="domain" description="Tudor" evidence="1">
    <location>
        <begin position="187"/>
        <end position="244"/>
    </location>
</feature>
<dbReference type="GeneID" id="9818293"/>
<proteinExistence type="predicted"/>
<dbReference type="Pfam" id="PF00567">
    <property type="entry name" value="TUDOR"/>
    <property type="match status" value="1"/>
</dbReference>
<gene>
    <name evidence="2" type="ORF">GCK72_009161</name>
</gene>
<reference evidence="2 3" key="1">
    <citation type="submission" date="2019-12" db="EMBL/GenBank/DDBJ databases">
        <title>Chromosome-level assembly of the Caenorhabditis remanei genome.</title>
        <authorList>
            <person name="Teterina A.A."/>
            <person name="Willis J.H."/>
            <person name="Phillips P.C."/>
        </authorList>
    </citation>
    <scope>NUCLEOTIDE SEQUENCE [LARGE SCALE GENOMIC DNA]</scope>
    <source>
        <strain evidence="2 3">PX506</strain>
        <tissue evidence="2">Whole organism</tissue>
    </source>
</reference>
<name>A0A6A5H1L7_CAERE</name>
<dbReference type="Proteomes" id="UP000483820">
    <property type="component" value="Chromosome III"/>
</dbReference>
<dbReference type="KEGG" id="crq:GCK72_009161"/>
<dbReference type="InterPro" id="IPR002999">
    <property type="entry name" value="Tudor"/>
</dbReference>
<dbReference type="SMART" id="SM00333">
    <property type="entry name" value="TUDOR"/>
    <property type="match status" value="1"/>
</dbReference>
<dbReference type="CDD" id="cd20379">
    <property type="entry name" value="Tudor_dTUD-like"/>
    <property type="match status" value="1"/>
</dbReference>